<dbReference type="InterPro" id="IPR036890">
    <property type="entry name" value="HATPase_C_sf"/>
</dbReference>
<gene>
    <name evidence="13" type="ORF">JZO70_17900</name>
</gene>
<reference evidence="13 14" key="1">
    <citation type="submission" date="2021-03" db="EMBL/GenBank/DDBJ databases">
        <title>Enterococcal diversity collection.</title>
        <authorList>
            <person name="Gilmore M.S."/>
            <person name="Schwartzman J."/>
            <person name="Van Tyne D."/>
            <person name="Martin M."/>
            <person name="Earl A.M."/>
            <person name="Manson A.L."/>
            <person name="Straub T."/>
            <person name="Salamzade R."/>
            <person name="Saavedra J."/>
            <person name="Lebreton F."/>
            <person name="Prichula J."/>
            <person name="Schaufler K."/>
            <person name="Gaca A."/>
            <person name="Sgardioli B."/>
            <person name="Wagenaar J."/>
            <person name="Strong T."/>
        </authorList>
    </citation>
    <scope>NUCLEOTIDE SEQUENCE [LARGE SCALE GENOMIC DNA]</scope>
    <source>
        <strain evidence="13 14">669A</strain>
    </source>
</reference>
<comment type="catalytic activity">
    <reaction evidence="1">
        <text>ATP + protein L-histidine = ADP + protein N-phospho-L-histidine.</text>
        <dbReference type="EC" id="2.7.13.3"/>
    </reaction>
</comment>
<dbReference type="EC" id="2.7.13.3" evidence="3"/>
<dbReference type="Proteomes" id="UP000664601">
    <property type="component" value="Unassembled WGS sequence"/>
</dbReference>
<evidence type="ECO:0000256" key="4">
    <source>
        <dbReference type="ARBA" id="ARBA00022475"/>
    </source>
</evidence>
<evidence type="ECO:0000256" key="1">
    <source>
        <dbReference type="ARBA" id="ARBA00000085"/>
    </source>
</evidence>
<keyword evidence="9" id="KW-0902">Two-component regulatory system</keyword>
<dbReference type="SMART" id="SM00387">
    <property type="entry name" value="HATPase_c"/>
    <property type="match status" value="1"/>
</dbReference>
<keyword evidence="5" id="KW-0808">Transferase</keyword>
<protein>
    <recommendedName>
        <fullName evidence="3">histidine kinase</fullName>
        <ecNumber evidence="3">2.7.13.3</ecNumber>
    </recommendedName>
</protein>
<evidence type="ECO:0000256" key="3">
    <source>
        <dbReference type="ARBA" id="ARBA00012438"/>
    </source>
</evidence>
<feature type="transmembrane region" description="Helical" evidence="11">
    <location>
        <begin position="36"/>
        <end position="55"/>
    </location>
</feature>
<keyword evidence="10 11" id="KW-0472">Membrane</keyword>
<evidence type="ECO:0000313" key="13">
    <source>
        <dbReference type="EMBL" id="MBO1308054.1"/>
    </source>
</evidence>
<dbReference type="PANTHER" id="PTHR45453:SF2">
    <property type="entry name" value="HISTIDINE KINASE"/>
    <property type="match status" value="1"/>
</dbReference>
<evidence type="ECO:0000256" key="8">
    <source>
        <dbReference type="ARBA" id="ARBA00022989"/>
    </source>
</evidence>
<dbReference type="Pfam" id="PF02518">
    <property type="entry name" value="HATPase_c"/>
    <property type="match status" value="1"/>
</dbReference>
<keyword evidence="14" id="KW-1185">Reference proteome</keyword>
<proteinExistence type="predicted"/>
<keyword evidence="7 13" id="KW-0418">Kinase</keyword>
<evidence type="ECO:0000256" key="10">
    <source>
        <dbReference type="ARBA" id="ARBA00023136"/>
    </source>
</evidence>
<dbReference type="InterPro" id="IPR050351">
    <property type="entry name" value="BphY/WalK/GraS-like"/>
</dbReference>
<dbReference type="GO" id="GO:0016301">
    <property type="term" value="F:kinase activity"/>
    <property type="evidence" value="ECO:0007669"/>
    <property type="project" value="UniProtKB-KW"/>
</dbReference>
<name>A0ABS3LEK6_9ENTE</name>
<dbReference type="Gene3D" id="3.30.565.10">
    <property type="entry name" value="Histidine kinase-like ATPase, C-terminal domain"/>
    <property type="match status" value="1"/>
</dbReference>
<dbReference type="PROSITE" id="PS50109">
    <property type="entry name" value="HIS_KIN"/>
    <property type="match status" value="1"/>
</dbReference>
<keyword evidence="8 11" id="KW-1133">Transmembrane helix</keyword>
<dbReference type="RefSeq" id="WP_207675042.1">
    <property type="nucleotide sequence ID" value="NZ_JAFREM010000029.1"/>
</dbReference>
<evidence type="ECO:0000313" key="14">
    <source>
        <dbReference type="Proteomes" id="UP000664601"/>
    </source>
</evidence>
<keyword evidence="6 11" id="KW-0812">Transmembrane</keyword>
<dbReference type="SUPFAM" id="SSF55874">
    <property type="entry name" value="ATPase domain of HSP90 chaperone/DNA topoisomerase II/histidine kinase"/>
    <property type="match status" value="1"/>
</dbReference>
<accession>A0ABS3LEK6</accession>
<feature type="transmembrane region" description="Helical" evidence="11">
    <location>
        <begin position="12"/>
        <end position="30"/>
    </location>
</feature>
<dbReference type="InterPro" id="IPR005467">
    <property type="entry name" value="His_kinase_dom"/>
</dbReference>
<sequence>MTLASYLKDKILLLVLNGVSLFLLSLYLLAIGNSALTVGLITFFWLTILGVWLTVHYQQRKKYFAGIMDTLADLEKPYLIQEFMGQSWQLEDQLHQQILRRSNKAVIEKIQALEQEQMEYREFIEGWIHEVKLPITGMRLAAHNLDNQLKRKFEIYLTEMDDLVEQALFYARSEQVYKDYTIKETDLRQVVLQVLGKNKYLLIQNQMAPQPLSEPVFVQTDEKWVAFILGQLLINAVKYKKEGPGALTFTVEEAEHSVRLSLTDNGIGIPTSELGRVFDKGFTGTNGRQREKTTGIGLYLCKKLCKKLELGLEIDSKQNEYTTVTLVFPKNTYLSKL</sequence>
<comment type="caution">
    <text evidence="13">The sequence shown here is derived from an EMBL/GenBank/DDBJ whole genome shotgun (WGS) entry which is preliminary data.</text>
</comment>
<organism evidence="13 14">
    <name type="scientific">Candidatus Enterococcus moelleringii</name>
    <dbReference type="NCBI Taxonomy" id="2815325"/>
    <lineage>
        <taxon>Bacteria</taxon>
        <taxon>Bacillati</taxon>
        <taxon>Bacillota</taxon>
        <taxon>Bacilli</taxon>
        <taxon>Lactobacillales</taxon>
        <taxon>Enterococcaceae</taxon>
        <taxon>Enterococcus</taxon>
    </lineage>
</organism>
<evidence type="ECO:0000256" key="6">
    <source>
        <dbReference type="ARBA" id="ARBA00022692"/>
    </source>
</evidence>
<evidence type="ECO:0000256" key="11">
    <source>
        <dbReference type="SAM" id="Phobius"/>
    </source>
</evidence>
<keyword evidence="4" id="KW-1003">Cell membrane</keyword>
<comment type="subcellular location">
    <subcellularLocation>
        <location evidence="2">Cell membrane</location>
        <topology evidence="2">Multi-pass membrane protein</topology>
    </subcellularLocation>
</comment>
<evidence type="ECO:0000256" key="2">
    <source>
        <dbReference type="ARBA" id="ARBA00004651"/>
    </source>
</evidence>
<evidence type="ECO:0000256" key="5">
    <source>
        <dbReference type="ARBA" id="ARBA00022679"/>
    </source>
</evidence>
<evidence type="ECO:0000256" key="9">
    <source>
        <dbReference type="ARBA" id="ARBA00023012"/>
    </source>
</evidence>
<dbReference type="InterPro" id="IPR003594">
    <property type="entry name" value="HATPase_dom"/>
</dbReference>
<dbReference type="PANTHER" id="PTHR45453">
    <property type="entry name" value="PHOSPHATE REGULON SENSOR PROTEIN PHOR"/>
    <property type="match status" value="1"/>
</dbReference>
<evidence type="ECO:0000256" key="7">
    <source>
        <dbReference type="ARBA" id="ARBA00022777"/>
    </source>
</evidence>
<dbReference type="EMBL" id="JAFREM010000029">
    <property type="protein sequence ID" value="MBO1308054.1"/>
    <property type="molecule type" value="Genomic_DNA"/>
</dbReference>
<feature type="domain" description="Histidine kinase" evidence="12">
    <location>
        <begin position="126"/>
        <end position="332"/>
    </location>
</feature>
<evidence type="ECO:0000259" key="12">
    <source>
        <dbReference type="PROSITE" id="PS50109"/>
    </source>
</evidence>